<evidence type="ECO:0000313" key="3">
    <source>
        <dbReference type="Proteomes" id="UP000193411"/>
    </source>
</evidence>
<dbReference type="Proteomes" id="UP000193411">
    <property type="component" value="Unassembled WGS sequence"/>
</dbReference>
<accession>A0A1Y2HUN4</accession>
<proteinExistence type="predicted"/>
<gene>
    <name evidence="2" type="ORF">BCR44DRAFT_1033750</name>
</gene>
<keyword evidence="3" id="KW-1185">Reference proteome</keyword>
<evidence type="ECO:0000313" key="2">
    <source>
        <dbReference type="EMBL" id="ORZ37481.1"/>
    </source>
</evidence>
<protein>
    <submittedName>
        <fullName evidence="2">Uncharacterized protein</fullName>
    </submittedName>
</protein>
<comment type="caution">
    <text evidence="2">The sequence shown here is derived from an EMBL/GenBank/DDBJ whole genome shotgun (WGS) entry which is preliminary data.</text>
</comment>
<reference evidence="2 3" key="1">
    <citation type="submission" date="2016-07" db="EMBL/GenBank/DDBJ databases">
        <title>Pervasive Adenine N6-methylation of Active Genes in Fungi.</title>
        <authorList>
            <consortium name="DOE Joint Genome Institute"/>
            <person name="Mondo S.J."/>
            <person name="Dannebaum R.O."/>
            <person name="Kuo R.C."/>
            <person name="Labutti K."/>
            <person name="Haridas S."/>
            <person name="Kuo A."/>
            <person name="Salamov A."/>
            <person name="Ahrendt S.R."/>
            <person name="Lipzen A."/>
            <person name="Sullivan W."/>
            <person name="Andreopoulos W.B."/>
            <person name="Clum A."/>
            <person name="Lindquist E."/>
            <person name="Daum C."/>
            <person name="Ramamoorthy G.K."/>
            <person name="Gryganskyi A."/>
            <person name="Culley D."/>
            <person name="Magnuson J.K."/>
            <person name="James T.Y."/>
            <person name="O'Malley M.A."/>
            <person name="Stajich J.E."/>
            <person name="Spatafora J.W."/>
            <person name="Visel A."/>
            <person name="Grigoriev I.V."/>
        </authorList>
    </citation>
    <scope>NUCLEOTIDE SEQUENCE [LARGE SCALE GENOMIC DNA]</scope>
    <source>
        <strain evidence="2 3">PL171</strain>
    </source>
</reference>
<name>A0A1Y2HUN4_9FUNG</name>
<sequence>MRRRQSTKHRGHLCAGRRAWRRPLITTKPLAPTADGRHLLTDHRGVKYVFLVLGVGRGLTRAASMYVAVLRDIGTLRRYASAGRHRRSGGDILHLDGGECEGPKTSGQSRRERNGVEGHHTRSISSSGAAVAVHVRPVGVLDGIPVAANEVHMALAGLAAGNLCVGLRHVPFETGNGVVRDLDKERHAKRESTRILELLCRSCVSSALRFSQSLQPS</sequence>
<organism evidence="2 3">
    <name type="scientific">Catenaria anguillulae PL171</name>
    <dbReference type="NCBI Taxonomy" id="765915"/>
    <lineage>
        <taxon>Eukaryota</taxon>
        <taxon>Fungi</taxon>
        <taxon>Fungi incertae sedis</taxon>
        <taxon>Blastocladiomycota</taxon>
        <taxon>Blastocladiomycetes</taxon>
        <taxon>Blastocladiales</taxon>
        <taxon>Catenariaceae</taxon>
        <taxon>Catenaria</taxon>
    </lineage>
</organism>
<evidence type="ECO:0000256" key="1">
    <source>
        <dbReference type="SAM" id="MobiDB-lite"/>
    </source>
</evidence>
<feature type="compositionally biased region" description="Basic and acidic residues" evidence="1">
    <location>
        <begin position="109"/>
        <end position="120"/>
    </location>
</feature>
<feature type="region of interest" description="Disordered" evidence="1">
    <location>
        <begin position="90"/>
        <end position="123"/>
    </location>
</feature>
<dbReference type="AlphaFoldDB" id="A0A1Y2HUN4"/>
<dbReference type="EMBL" id="MCFL01000012">
    <property type="protein sequence ID" value="ORZ37481.1"/>
    <property type="molecule type" value="Genomic_DNA"/>
</dbReference>